<dbReference type="EMBL" id="ABWN01000030">
    <property type="protein sequence ID" value="EFF68202.1"/>
    <property type="molecule type" value="Genomic_DNA"/>
</dbReference>
<dbReference type="EC" id="6.3.3.2" evidence="5"/>
<comment type="cofactor">
    <cofactor evidence="5">
        <name>Mg(2+)</name>
        <dbReference type="ChEBI" id="CHEBI:18420"/>
    </cofactor>
</comment>
<dbReference type="GO" id="GO:0005524">
    <property type="term" value="F:ATP binding"/>
    <property type="evidence" value="ECO:0007669"/>
    <property type="project" value="UniProtKB-KW"/>
</dbReference>
<keyword evidence="6" id="KW-0436">Ligase</keyword>
<dbReference type="HOGENOM" id="CLU_066245_0_1_9"/>
<dbReference type="GO" id="GO:0035999">
    <property type="term" value="P:tetrahydrofolate interconversion"/>
    <property type="evidence" value="ECO:0007669"/>
    <property type="project" value="TreeGrafter"/>
</dbReference>
<keyword evidence="5" id="KW-0479">Metal-binding</keyword>
<evidence type="ECO:0000256" key="4">
    <source>
        <dbReference type="PIRSR" id="PIRSR006806-1"/>
    </source>
</evidence>
<comment type="similarity">
    <text evidence="1 5">Belongs to the 5-formyltetrahydrofolate cyclo-ligase family.</text>
</comment>
<dbReference type="InterPro" id="IPR037171">
    <property type="entry name" value="NagB/RpiA_transferase-like"/>
</dbReference>
<dbReference type="SUPFAM" id="SSF100950">
    <property type="entry name" value="NagB/RpiA/CoA transferase-like"/>
    <property type="match status" value="1"/>
</dbReference>
<dbReference type="PANTHER" id="PTHR23407:SF1">
    <property type="entry name" value="5-FORMYLTETRAHYDROFOLATE CYCLO-LIGASE"/>
    <property type="match status" value="1"/>
</dbReference>
<dbReference type="GO" id="GO:0046872">
    <property type="term" value="F:metal ion binding"/>
    <property type="evidence" value="ECO:0007669"/>
    <property type="project" value="UniProtKB-KW"/>
</dbReference>
<dbReference type="PIRSF" id="PIRSF006806">
    <property type="entry name" value="FTHF_cligase"/>
    <property type="match status" value="1"/>
</dbReference>
<dbReference type="STRING" id="45851.BHV86_10385"/>
<accession>D4S054</accession>
<evidence type="ECO:0000256" key="1">
    <source>
        <dbReference type="ARBA" id="ARBA00010638"/>
    </source>
</evidence>
<keyword evidence="2 4" id="KW-0547">Nucleotide-binding</keyword>
<dbReference type="NCBIfam" id="TIGR02727">
    <property type="entry name" value="MTHFS_bact"/>
    <property type="match status" value="1"/>
</dbReference>
<keyword evidence="7" id="KW-1185">Reference proteome</keyword>
<dbReference type="GO" id="GO:0009396">
    <property type="term" value="P:folic acid-containing compound biosynthetic process"/>
    <property type="evidence" value="ECO:0007669"/>
    <property type="project" value="TreeGrafter"/>
</dbReference>
<proteinExistence type="inferred from homology"/>
<dbReference type="eggNOG" id="COG0212">
    <property type="taxonomic scope" value="Bacteria"/>
</dbReference>
<organism evidence="6 7">
    <name type="scientific">Eshraghiella crossota DSM 2876</name>
    <dbReference type="NCBI Taxonomy" id="511680"/>
    <lineage>
        <taxon>Bacteria</taxon>
        <taxon>Bacillati</taxon>
        <taxon>Bacillota</taxon>
        <taxon>Clostridia</taxon>
        <taxon>Lachnospirales</taxon>
        <taxon>Lachnospiraceae</taxon>
        <taxon>Eshraghiella</taxon>
    </lineage>
</organism>
<reference evidence="6 7" key="1">
    <citation type="submission" date="2010-02" db="EMBL/GenBank/DDBJ databases">
        <authorList>
            <person name="Weinstock G."/>
            <person name="Sodergren E."/>
            <person name="Clifton S."/>
            <person name="Fulton L."/>
            <person name="Fulton B."/>
            <person name="Courtney L."/>
            <person name="Fronick C."/>
            <person name="Harrison M."/>
            <person name="Strong C."/>
            <person name="Farmer C."/>
            <person name="Delahaunty K."/>
            <person name="Markovic C."/>
            <person name="Hall O."/>
            <person name="Minx P."/>
            <person name="Tomlinson C."/>
            <person name="Mitreva M."/>
            <person name="Nelson J."/>
            <person name="Hou S."/>
            <person name="Wollam A."/>
            <person name="Pepin K.H."/>
            <person name="Johnson M."/>
            <person name="Bhonagiri V."/>
            <person name="Zhang X."/>
            <person name="Suruliraj S."/>
            <person name="Warren W."/>
            <person name="Chinwalla A."/>
            <person name="Mardis E.R."/>
            <person name="Wilson R.K."/>
        </authorList>
    </citation>
    <scope>NUCLEOTIDE SEQUENCE [LARGE SCALE GENOMIC DNA]</scope>
    <source>
        <strain evidence="6 7">DSM 2876</strain>
    </source>
</reference>
<dbReference type="InterPro" id="IPR002698">
    <property type="entry name" value="FTHF_cligase"/>
</dbReference>
<evidence type="ECO:0000313" key="6">
    <source>
        <dbReference type="EMBL" id="EFF68202.1"/>
    </source>
</evidence>
<sequence>MDKKTVRSNIKKARDSMTSKEVCDKSRLITENILKILEKEESRYIFLYRSINNEVNTSLLWDCLKETDKIISFPRVKGDEMEFYRVLKGESLKKGYMGIEEPGPVKENLIDTDDGIIIVPGVAFDINGNRTGYGKGYYDRYLSKHSNLIKIGAAFSLQVVDSIDADEFDIPLDYIVTENNIYICR</sequence>
<dbReference type="PANTHER" id="PTHR23407">
    <property type="entry name" value="ATPASE INHIBITOR/5-FORMYLTETRAHYDROFOLATE CYCLO-LIGASE"/>
    <property type="match status" value="1"/>
</dbReference>
<protein>
    <recommendedName>
        <fullName evidence="5">5-formyltetrahydrofolate cyclo-ligase</fullName>
        <ecNumber evidence="5">6.3.3.2</ecNumber>
    </recommendedName>
</protein>
<name>D4S054_9FIRM</name>
<evidence type="ECO:0000256" key="5">
    <source>
        <dbReference type="RuleBase" id="RU361279"/>
    </source>
</evidence>
<comment type="caution">
    <text evidence="6">The sequence shown here is derived from an EMBL/GenBank/DDBJ whole genome shotgun (WGS) entry which is preliminary data.</text>
</comment>
<dbReference type="Pfam" id="PF01812">
    <property type="entry name" value="5-FTHF_cyc-lig"/>
    <property type="match status" value="1"/>
</dbReference>
<keyword evidence="5" id="KW-0460">Magnesium</keyword>
<feature type="binding site" evidence="4">
    <location>
        <begin position="130"/>
        <end position="138"/>
    </location>
    <ligand>
        <name>ATP</name>
        <dbReference type="ChEBI" id="CHEBI:30616"/>
    </ligand>
</feature>
<feature type="binding site" evidence="4">
    <location>
        <position position="54"/>
    </location>
    <ligand>
        <name>substrate</name>
    </ligand>
</feature>
<feature type="binding site" evidence="4">
    <location>
        <begin position="3"/>
        <end position="7"/>
    </location>
    <ligand>
        <name>ATP</name>
        <dbReference type="ChEBI" id="CHEBI:30616"/>
    </ligand>
</feature>
<evidence type="ECO:0000256" key="3">
    <source>
        <dbReference type="ARBA" id="ARBA00022840"/>
    </source>
</evidence>
<dbReference type="GO" id="GO:0030272">
    <property type="term" value="F:5-formyltetrahydrofolate cyclo-ligase activity"/>
    <property type="evidence" value="ECO:0007669"/>
    <property type="project" value="UniProtKB-EC"/>
</dbReference>
<dbReference type="RefSeq" id="WP_005603090.1">
    <property type="nucleotide sequence ID" value="NZ_GG663524.1"/>
</dbReference>
<comment type="catalytic activity">
    <reaction evidence="5">
        <text>(6S)-5-formyl-5,6,7,8-tetrahydrofolate + ATP = (6R)-5,10-methenyltetrahydrofolate + ADP + phosphate</text>
        <dbReference type="Rhea" id="RHEA:10488"/>
        <dbReference type="ChEBI" id="CHEBI:30616"/>
        <dbReference type="ChEBI" id="CHEBI:43474"/>
        <dbReference type="ChEBI" id="CHEBI:57455"/>
        <dbReference type="ChEBI" id="CHEBI:57457"/>
        <dbReference type="ChEBI" id="CHEBI:456216"/>
        <dbReference type="EC" id="6.3.3.2"/>
    </reaction>
</comment>
<dbReference type="InterPro" id="IPR024185">
    <property type="entry name" value="FTHF_cligase-like_sf"/>
</dbReference>
<keyword evidence="3 4" id="KW-0067">ATP-binding</keyword>
<dbReference type="AlphaFoldDB" id="D4S054"/>
<dbReference type="Proteomes" id="UP000006238">
    <property type="component" value="Unassembled WGS sequence"/>
</dbReference>
<dbReference type="Gene3D" id="3.40.50.10420">
    <property type="entry name" value="NagB/RpiA/CoA transferase-like"/>
    <property type="match status" value="1"/>
</dbReference>
<evidence type="ECO:0000313" key="7">
    <source>
        <dbReference type="Proteomes" id="UP000006238"/>
    </source>
</evidence>
<evidence type="ECO:0000256" key="2">
    <source>
        <dbReference type="ARBA" id="ARBA00022741"/>
    </source>
</evidence>
<gene>
    <name evidence="6" type="ORF">BUTYVIB_01470</name>
</gene>
<dbReference type="GeneID" id="98918300"/>